<reference evidence="6" key="1">
    <citation type="journal article" date="2023" name="J. Hazard. Mater.">
        <title>Anaerobic biodegradation of pyrene and benzo[a]pyrene by a new sulfate-reducing Desulforamulus aquiferis strain DSA.</title>
        <authorList>
            <person name="Zhang Z."/>
            <person name="Sun J."/>
            <person name="Gong X."/>
            <person name="Wang C."/>
            <person name="Wang H."/>
        </authorList>
    </citation>
    <scope>NUCLEOTIDE SEQUENCE</scope>
    <source>
        <strain evidence="6">DSA</strain>
    </source>
</reference>
<evidence type="ECO:0000256" key="1">
    <source>
        <dbReference type="ARBA" id="ARBA00023152"/>
    </source>
</evidence>
<dbReference type="SUPFAM" id="SSF53254">
    <property type="entry name" value="Phosphoglycerate mutase-like"/>
    <property type="match status" value="1"/>
</dbReference>
<dbReference type="Pfam" id="PF00300">
    <property type="entry name" value="His_Phos_1"/>
    <property type="match status" value="1"/>
</dbReference>
<dbReference type="PROSITE" id="PS00175">
    <property type="entry name" value="PG_MUTASE"/>
    <property type="match status" value="1"/>
</dbReference>
<dbReference type="Proteomes" id="UP001172911">
    <property type="component" value="Unassembled WGS sequence"/>
</dbReference>
<proteinExistence type="predicted"/>
<keyword evidence="1" id="KW-0324">Glycolysis</keyword>
<accession>A0AAW7ZF84</accession>
<comment type="caution">
    <text evidence="6">The sequence shown here is derived from an EMBL/GenBank/DDBJ whole genome shotgun (WGS) entry which is preliminary data.</text>
</comment>
<feature type="active site" description="Tele-phosphohistidine intermediate" evidence="4">
    <location>
        <position position="10"/>
    </location>
</feature>
<dbReference type="AlphaFoldDB" id="A0AAW7ZF84"/>
<keyword evidence="2" id="KW-0413">Isomerase</keyword>
<evidence type="ECO:0000256" key="2">
    <source>
        <dbReference type="ARBA" id="ARBA00023235"/>
    </source>
</evidence>
<dbReference type="EMBL" id="JARPTC010000013">
    <property type="protein sequence ID" value="MDO7787440.1"/>
    <property type="molecule type" value="Genomic_DNA"/>
</dbReference>
<evidence type="ECO:0000256" key="3">
    <source>
        <dbReference type="NCBIfam" id="TIGR03162"/>
    </source>
</evidence>
<dbReference type="InterPro" id="IPR029033">
    <property type="entry name" value="His_PPase_superfam"/>
</dbReference>
<dbReference type="PANTHER" id="PTHR48100:SF1">
    <property type="entry name" value="HISTIDINE PHOSPHATASE FAMILY PROTEIN-RELATED"/>
    <property type="match status" value="1"/>
</dbReference>
<dbReference type="GO" id="GO:0009236">
    <property type="term" value="P:cobalamin biosynthetic process"/>
    <property type="evidence" value="ECO:0007669"/>
    <property type="project" value="UniProtKB-UniRule"/>
</dbReference>
<dbReference type="EC" id="3.1.3.73" evidence="3"/>
<evidence type="ECO:0000313" key="7">
    <source>
        <dbReference type="Proteomes" id="UP001172911"/>
    </source>
</evidence>
<dbReference type="GO" id="GO:0005737">
    <property type="term" value="C:cytoplasm"/>
    <property type="evidence" value="ECO:0007669"/>
    <property type="project" value="TreeGrafter"/>
</dbReference>
<dbReference type="SMART" id="SM00855">
    <property type="entry name" value="PGAM"/>
    <property type="match status" value="1"/>
</dbReference>
<dbReference type="Gene3D" id="3.40.50.1240">
    <property type="entry name" value="Phosphoglycerate mutase-like"/>
    <property type="match status" value="1"/>
</dbReference>
<feature type="binding site" evidence="5">
    <location>
        <begin position="9"/>
        <end position="16"/>
    </location>
    <ligand>
        <name>substrate</name>
    </ligand>
</feature>
<keyword evidence="7" id="KW-1185">Reference proteome</keyword>
<dbReference type="InterPro" id="IPR013078">
    <property type="entry name" value="His_Pase_superF_clade-1"/>
</dbReference>
<dbReference type="NCBIfam" id="TIGR03162">
    <property type="entry name" value="ribazole_cobC"/>
    <property type="match status" value="1"/>
</dbReference>
<evidence type="ECO:0000256" key="5">
    <source>
        <dbReference type="PIRSR" id="PIRSR613078-2"/>
    </source>
</evidence>
<protein>
    <recommendedName>
        <fullName evidence="3">Alpha-ribazole phosphatase</fullName>
        <ecNumber evidence="3">3.1.3.73</ecNumber>
    </recommendedName>
</protein>
<dbReference type="CDD" id="cd07067">
    <property type="entry name" value="HP_PGM_like"/>
    <property type="match status" value="1"/>
</dbReference>
<feature type="active site" description="Proton donor/acceptor" evidence="4">
    <location>
        <position position="83"/>
    </location>
</feature>
<feature type="binding site" evidence="5">
    <location>
        <position position="59"/>
    </location>
    <ligand>
        <name>substrate</name>
    </ligand>
</feature>
<name>A0AAW7ZF84_9FIRM</name>
<dbReference type="InterPro" id="IPR001345">
    <property type="entry name" value="PG/BPGM_mutase_AS"/>
</dbReference>
<dbReference type="InterPro" id="IPR050275">
    <property type="entry name" value="PGM_Phosphatase"/>
</dbReference>
<gene>
    <name evidence="6" type="primary">cobC</name>
    <name evidence="6" type="ORF">P6N53_09430</name>
</gene>
<evidence type="ECO:0000313" key="6">
    <source>
        <dbReference type="EMBL" id="MDO7787440.1"/>
    </source>
</evidence>
<evidence type="ECO:0000256" key="4">
    <source>
        <dbReference type="PIRSR" id="PIRSR613078-1"/>
    </source>
</evidence>
<organism evidence="6 7">
    <name type="scientific">Desulforamulus aquiferis</name>
    <dbReference type="NCBI Taxonomy" id="1397668"/>
    <lineage>
        <taxon>Bacteria</taxon>
        <taxon>Bacillati</taxon>
        <taxon>Bacillota</taxon>
        <taxon>Clostridia</taxon>
        <taxon>Eubacteriales</taxon>
        <taxon>Peptococcaceae</taxon>
        <taxon>Desulforamulus</taxon>
    </lineage>
</organism>
<dbReference type="GO" id="GO:0043755">
    <property type="term" value="F:alpha-ribazole phosphatase activity"/>
    <property type="evidence" value="ECO:0007669"/>
    <property type="project" value="UniProtKB-UniRule"/>
</dbReference>
<dbReference type="PANTHER" id="PTHR48100">
    <property type="entry name" value="BROAD-SPECIFICITY PHOSPHATASE YOR283W-RELATED"/>
    <property type="match status" value="1"/>
</dbReference>
<sequence length="209" mass="23781">MRARIYLVRHGETSWNAGGRFQGHSDIPLTDKGKEQAQYLAERLRKEKIDAFYSSDLLRARETAEILAKPHGLPVQNVKELREINFGQWEGLTSREISENFSEISSEWWSKPLTTQIPSGERLLDVVHRCQEAILRIAEEQVDKSSVVVAHGGVIRALVGTVLGMDLNYFWKLRLDNVSLTVIEIFESDKAILELYNDTCHLDGQKACD</sequence>
<reference evidence="6" key="2">
    <citation type="submission" date="2023-03" db="EMBL/GenBank/DDBJ databases">
        <authorList>
            <person name="Zhang Z."/>
        </authorList>
    </citation>
    <scope>NUCLEOTIDE SEQUENCE</scope>
    <source>
        <strain evidence="6">DSA</strain>
    </source>
</reference>
<dbReference type="InterPro" id="IPR017578">
    <property type="entry name" value="Ribazole_CobC"/>
</dbReference>